<accession>C7NJI0</accession>
<dbReference type="Pfam" id="PF13398">
    <property type="entry name" value="Peptidase_M50B"/>
    <property type="match status" value="1"/>
</dbReference>
<dbReference type="EMBL" id="CP001686">
    <property type="protein sequence ID" value="ACV05310.1"/>
    <property type="molecule type" value="Genomic_DNA"/>
</dbReference>
<reference evidence="2 3" key="1">
    <citation type="journal article" date="2009" name="Stand. Genomic Sci.">
        <title>Complete genome sequence of Kytococcus sedentarius type strain (541).</title>
        <authorList>
            <person name="Sims D."/>
            <person name="Brettin T."/>
            <person name="Detter J.C."/>
            <person name="Han C."/>
            <person name="Lapidus A."/>
            <person name="Copeland A."/>
            <person name="Glavina Del Rio T."/>
            <person name="Nolan M."/>
            <person name="Chen F."/>
            <person name="Lucas S."/>
            <person name="Tice H."/>
            <person name="Cheng J.F."/>
            <person name="Bruce D."/>
            <person name="Goodwin L."/>
            <person name="Pitluck S."/>
            <person name="Ovchinnikova G."/>
            <person name="Pati A."/>
            <person name="Ivanova N."/>
            <person name="Mavrommatis K."/>
            <person name="Chen A."/>
            <person name="Palaniappan K."/>
            <person name="D'haeseleer P."/>
            <person name="Chain P."/>
            <person name="Bristow J."/>
            <person name="Eisen J.A."/>
            <person name="Markowitz V."/>
            <person name="Hugenholtz P."/>
            <person name="Schneider S."/>
            <person name="Goker M."/>
            <person name="Pukall R."/>
            <person name="Kyrpides N.C."/>
            <person name="Klenk H.P."/>
        </authorList>
    </citation>
    <scope>NUCLEOTIDE SEQUENCE [LARGE SCALE GENOMIC DNA]</scope>
    <source>
        <strain evidence="3">ATCC 14392 / DSM 20547 / JCM 11482 / CCUG 33030 / NBRC 15357 / NCTC 11040 / CCM 314 / 541</strain>
    </source>
</reference>
<dbReference type="Proteomes" id="UP000006666">
    <property type="component" value="Chromosome"/>
</dbReference>
<dbReference type="InterPro" id="IPR049500">
    <property type="entry name" value="Peptidase_M50B-like"/>
</dbReference>
<protein>
    <recommendedName>
        <fullName evidence="4">Peptidase M50B</fullName>
    </recommendedName>
</protein>
<keyword evidence="1" id="KW-0472">Membrane</keyword>
<dbReference type="KEGG" id="kse:Ksed_02250"/>
<evidence type="ECO:0000256" key="1">
    <source>
        <dbReference type="SAM" id="Phobius"/>
    </source>
</evidence>
<evidence type="ECO:0008006" key="4">
    <source>
        <dbReference type="Google" id="ProtNLM"/>
    </source>
</evidence>
<name>C7NJI0_KYTSD</name>
<sequence length="238" mass="24739">MIDELWIRVSATQPPLHPVAALALLGLAFAVTWSPAGHRVVRHLVTIVHEAGHAVVAVLVGRRLSGITLHRDTSGVTVSRGRPRGPGMVATLLAGYPTPALLGLAGSAVLGAGYSAAWLWLLVALCLGMLVFIRNGYGFLVVVGIGGVVGALSWWAPGWAVTATAHVTVWGLLLAAPRAVLSLHHGRQRARATGRRQAGDADQLADLTGVPGAVWVVLFGAVCLACLAAALWLALPVR</sequence>
<feature type="transmembrane region" description="Helical" evidence="1">
    <location>
        <begin position="213"/>
        <end position="235"/>
    </location>
</feature>
<feature type="transmembrane region" description="Helical" evidence="1">
    <location>
        <begin position="15"/>
        <end position="33"/>
    </location>
</feature>
<feature type="transmembrane region" description="Helical" evidence="1">
    <location>
        <begin position="138"/>
        <end position="157"/>
    </location>
</feature>
<keyword evidence="1" id="KW-0812">Transmembrane</keyword>
<evidence type="ECO:0000313" key="2">
    <source>
        <dbReference type="EMBL" id="ACV05310.1"/>
    </source>
</evidence>
<proteinExistence type="predicted"/>
<organism evidence="2 3">
    <name type="scientific">Kytococcus sedentarius (strain ATCC 14392 / DSM 20547 / JCM 11482 / CCUG 33030 / NBRC 15357 / NCTC 11040 / CCM 314 / 541)</name>
    <name type="common">Micrococcus sedentarius</name>
    <dbReference type="NCBI Taxonomy" id="478801"/>
    <lineage>
        <taxon>Bacteria</taxon>
        <taxon>Bacillati</taxon>
        <taxon>Actinomycetota</taxon>
        <taxon>Actinomycetes</taxon>
        <taxon>Micrococcales</taxon>
        <taxon>Kytococcaceae</taxon>
        <taxon>Kytococcus</taxon>
    </lineage>
</organism>
<keyword evidence="3" id="KW-1185">Reference proteome</keyword>
<gene>
    <name evidence="2" type="ordered locus">Ksed_02250</name>
</gene>
<feature type="transmembrane region" description="Helical" evidence="1">
    <location>
        <begin position="116"/>
        <end position="133"/>
    </location>
</feature>
<dbReference type="HOGENOM" id="CLU_088222_0_0_11"/>
<dbReference type="eggNOG" id="ENOG502ZBQ3">
    <property type="taxonomic scope" value="Bacteria"/>
</dbReference>
<evidence type="ECO:0000313" key="3">
    <source>
        <dbReference type="Proteomes" id="UP000006666"/>
    </source>
</evidence>
<feature type="transmembrane region" description="Helical" evidence="1">
    <location>
        <begin position="89"/>
        <end position="110"/>
    </location>
</feature>
<dbReference type="RefSeq" id="WP_012801728.1">
    <property type="nucleotide sequence ID" value="NC_013169.1"/>
</dbReference>
<dbReference type="AlphaFoldDB" id="C7NJI0"/>
<keyword evidence="1" id="KW-1133">Transmembrane helix</keyword>
<dbReference type="STRING" id="478801.Ksed_02250"/>